<evidence type="ECO:0000256" key="2">
    <source>
        <dbReference type="ARBA" id="ARBA00022475"/>
    </source>
</evidence>
<feature type="transmembrane region" description="Helical" evidence="6">
    <location>
        <begin position="158"/>
        <end position="183"/>
    </location>
</feature>
<sequence length="191" mass="19365">MSAGLVGLLTLLAFCLWPARRGATPVAAQVAPVAPSGPVVGKGSGEGRLAVAEAMDLLSLALGSGAAVVSAVEEVAAHAGPVVAAHLRHVAAALRWGVDPAAAWEGLPEVWRPAAQAMSMATLAGVPPGPLLRRAAGDVREVERRRLEESASRLSVRIVIPLGLCFLPAFGLLTVVPIVGALASELMAGMP</sequence>
<feature type="domain" description="Type II secretion system protein GspF" evidence="7">
    <location>
        <begin position="55"/>
        <end position="173"/>
    </location>
</feature>
<dbReference type="RefSeq" id="WP_277192175.1">
    <property type="nucleotide sequence ID" value="NZ_JAROAV010000028.1"/>
</dbReference>
<name>A0ABT6C7B0_9MICO</name>
<keyword evidence="4 6" id="KW-1133">Transmembrane helix</keyword>
<evidence type="ECO:0000256" key="6">
    <source>
        <dbReference type="SAM" id="Phobius"/>
    </source>
</evidence>
<organism evidence="8 9">
    <name type="scientific">Luteipulveratus flavus</name>
    <dbReference type="NCBI Taxonomy" id="3031728"/>
    <lineage>
        <taxon>Bacteria</taxon>
        <taxon>Bacillati</taxon>
        <taxon>Actinomycetota</taxon>
        <taxon>Actinomycetes</taxon>
        <taxon>Micrococcales</taxon>
        <taxon>Dermacoccaceae</taxon>
        <taxon>Luteipulveratus</taxon>
    </lineage>
</organism>
<comment type="caution">
    <text evidence="8">The sequence shown here is derived from an EMBL/GenBank/DDBJ whole genome shotgun (WGS) entry which is preliminary data.</text>
</comment>
<dbReference type="EMBL" id="JAROAV010000028">
    <property type="protein sequence ID" value="MDF8264787.1"/>
    <property type="molecule type" value="Genomic_DNA"/>
</dbReference>
<comment type="subcellular location">
    <subcellularLocation>
        <location evidence="1">Cell membrane</location>
        <topology evidence="1">Multi-pass membrane protein</topology>
    </subcellularLocation>
</comment>
<keyword evidence="5 6" id="KW-0472">Membrane</keyword>
<evidence type="ECO:0000256" key="5">
    <source>
        <dbReference type="ARBA" id="ARBA00023136"/>
    </source>
</evidence>
<gene>
    <name evidence="8" type="ORF">P4R38_11075</name>
</gene>
<proteinExistence type="predicted"/>
<evidence type="ECO:0000256" key="4">
    <source>
        <dbReference type="ARBA" id="ARBA00022989"/>
    </source>
</evidence>
<evidence type="ECO:0000256" key="1">
    <source>
        <dbReference type="ARBA" id="ARBA00004651"/>
    </source>
</evidence>
<dbReference type="Proteomes" id="UP001528912">
    <property type="component" value="Unassembled WGS sequence"/>
</dbReference>
<evidence type="ECO:0000256" key="3">
    <source>
        <dbReference type="ARBA" id="ARBA00022692"/>
    </source>
</evidence>
<keyword evidence="3 6" id="KW-0812">Transmembrane</keyword>
<dbReference type="PANTHER" id="PTHR35007">
    <property type="entry name" value="INTEGRAL MEMBRANE PROTEIN-RELATED"/>
    <property type="match status" value="1"/>
</dbReference>
<keyword evidence="2" id="KW-1003">Cell membrane</keyword>
<dbReference type="Pfam" id="PF00482">
    <property type="entry name" value="T2SSF"/>
    <property type="match status" value="1"/>
</dbReference>
<protein>
    <submittedName>
        <fullName evidence="8">Type II secretion system F family protein</fullName>
    </submittedName>
</protein>
<dbReference type="PANTHER" id="PTHR35007:SF3">
    <property type="entry name" value="POSSIBLE CONSERVED ALANINE RICH MEMBRANE PROTEIN"/>
    <property type="match status" value="1"/>
</dbReference>
<keyword evidence="9" id="KW-1185">Reference proteome</keyword>
<evidence type="ECO:0000313" key="8">
    <source>
        <dbReference type="EMBL" id="MDF8264787.1"/>
    </source>
</evidence>
<reference evidence="8 9" key="1">
    <citation type="submission" date="2023-03" db="EMBL/GenBank/DDBJ databases">
        <title>YIM 133296 draft genome.</title>
        <authorList>
            <person name="Xiong L."/>
        </authorList>
    </citation>
    <scope>NUCLEOTIDE SEQUENCE [LARGE SCALE GENOMIC DNA]</scope>
    <source>
        <strain evidence="8 9">YIM 133296</strain>
    </source>
</reference>
<accession>A0ABT6C7B0</accession>
<dbReference type="InterPro" id="IPR018076">
    <property type="entry name" value="T2SS_GspF_dom"/>
</dbReference>
<evidence type="ECO:0000313" key="9">
    <source>
        <dbReference type="Proteomes" id="UP001528912"/>
    </source>
</evidence>
<evidence type="ECO:0000259" key="7">
    <source>
        <dbReference type="Pfam" id="PF00482"/>
    </source>
</evidence>